<evidence type="ECO:0008006" key="3">
    <source>
        <dbReference type="Google" id="ProtNLM"/>
    </source>
</evidence>
<dbReference type="Proteomes" id="UP001597097">
    <property type="component" value="Unassembled WGS sequence"/>
</dbReference>
<name>A0ABW4GE80_9ACTN</name>
<proteinExistence type="predicted"/>
<dbReference type="RefSeq" id="WP_308126968.1">
    <property type="nucleotide sequence ID" value="NZ_JAHKRM010000007.1"/>
</dbReference>
<protein>
    <recommendedName>
        <fullName evidence="3">WxL domain-containing protein</fullName>
    </recommendedName>
</protein>
<sequence length="219" mass="22440">MIAEQEEITRERIQTGRRVLRKESAMFKSCLRIPLVGAAGVLAATLVALPSQAEDVECPESTTCPTTVTFTVTAEDGLKISVPDAKLIGDGAGGQQITAVLGPVEVTDERAALVATWVSSVDASAGGFTTGGGTPAETIPNTDVLYWSGPATATTGTGTFVPGQINAAAAQSLNVSRTAYSKVTGSGDNSCTWNPWIVVNLPAQAVAGTYTGTVNHSVA</sequence>
<accession>A0ABW4GE80</accession>
<reference evidence="2" key="1">
    <citation type="journal article" date="2019" name="Int. J. Syst. Evol. Microbiol.">
        <title>The Global Catalogue of Microorganisms (GCM) 10K type strain sequencing project: providing services to taxonomists for standard genome sequencing and annotation.</title>
        <authorList>
            <consortium name="The Broad Institute Genomics Platform"/>
            <consortium name="The Broad Institute Genome Sequencing Center for Infectious Disease"/>
            <person name="Wu L."/>
            <person name="Ma J."/>
        </authorList>
    </citation>
    <scope>NUCLEOTIDE SEQUENCE [LARGE SCALE GENOMIC DNA]</scope>
    <source>
        <strain evidence="2">CGMCC 1.15399</strain>
    </source>
</reference>
<evidence type="ECO:0000313" key="1">
    <source>
        <dbReference type="EMBL" id="MFD1541032.1"/>
    </source>
</evidence>
<comment type="caution">
    <text evidence="1">The sequence shown here is derived from an EMBL/GenBank/DDBJ whole genome shotgun (WGS) entry which is preliminary data.</text>
</comment>
<organism evidence="1 2">
    <name type="scientific">Nonomuraea guangzhouensis</name>
    <dbReference type="NCBI Taxonomy" id="1291555"/>
    <lineage>
        <taxon>Bacteria</taxon>
        <taxon>Bacillati</taxon>
        <taxon>Actinomycetota</taxon>
        <taxon>Actinomycetes</taxon>
        <taxon>Streptosporangiales</taxon>
        <taxon>Streptosporangiaceae</taxon>
        <taxon>Nonomuraea</taxon>
    </lineage>
</organism>
<evidence type="ECO:0000313" key="2">
    <source>
        <dbReference type="Proteomes" id="UP001597097"/>
    </source>
</evidence>
<gene>
    <name evidence="1" type="ORF">ACFSJ0_28515</name>
</gene>
<dbReference type="EMBL" id="JBHUCM010000023">
    <property type="protein sequence ID" value="MFD1541032.1"/>
    <property type="molecule type" value="Genomic_DNA"/>
</dbReference>
<keyword evidence="2" id="KW-1185">Reference proteome</keyword>